<gene>
    <name evidence="7" type="ORF">PVW1_140067700</name>
</gene>
<dbReference type="FunFam" id="3.50.50.60:FF:000255">
    <property type="entry name" value="tRNA uridine 5-carboxymethylaminomethyl modification enzyme GidA"/>
    <property type="match status" value="1"/>
</dbReference>
<organism evidence="7 8">
    <name type="scientific">Plasmodium vivax</name>
    <name type="common">malaria parasite P. vivax</name>
    <dbReference type="NCBI Taxonomy" id="5855"/>
    <lineage>
        <taxon>Eukaryota</taxon>
        <taxon>Sar</taxon>
        <taxon>Alveolata</taxon>
        <taxon>Apicomplexa</taxon>
        <taxon>Aconoidasida</taxon>
        <taxon>Haemosporida</taxon>
        <taxon>Plasmodiidae</taxon>
        <taxon>Plasmodium</taxon>
        <taxon>Plasmodium (Plasmodium)</taxon>
    </lineage>
</organism>
<dbReference type="GO" id="GO:0050660">
    <property type="term" value="F:flavin adenine dinucleotide binding"/>
    <property type="evidence" value="ECO:0007669"/>
    <property type="project" value="InterPro"/>
</dbReference>
<evidence type="ECO:0000313" key="7">
    <source>
        <dbReference type="EMBL" id="CAG9472513.1"/>
    </source>
</evidence>
<proteinExistence type="inferred from homology"/>
<dbReference type="InterPro" id="IPR044920">
    <property type="entry name" value="MnmG_C_subdom_sf"/>
</dbReference>
<dbReference type="Pfam" id="PF13932">
    <property type="entry name" value="SAM_GIDA_C"/>
    <property type="match status" value="1"/>
</dbReference>
<dbReference type="Pfam" id="PF01134">
    <property type="entry name" value="GIDA"/>
    <property type="match status" value="2"/>
</dbReference>
<dbReference type="EMBL" id="CAJZCX010000003">
    <property type="protein sequence ID" value="CAG9472513.1"/>
    <property type="molecule type" value="Genomic_DNA"/>
</dbReference>
<dbReference type="SUPFAM" id="SSF51905">
    <property type="entry name" value="FAD/NAD(P)-binding domain"/>
    <property type="match status" value="1"/>
</dbReference>
<evidence type="ECO:0000313" key="8">
    <source>
        <dbReference type="Proteomes" id="UP000779233"/>
    </source>
</evidence>
<dbReference type="InterPro" id="IPR036188">
    <property type="entry name" value="FAD/NAD-bd_sf"/>
</dbReference>
<dbReference type="SMART" id="SM01228">
    <property type="entry name" value="GIDA_assoc_3"/>
    <property type="match status" value="1"/>
</dbReference>
<keyword evidence="4" id="KW-0274">FAD</keyword>
<evidence type="ECO:0000259" key="6">
    <source>
        <dbReference type="SMART" id="SM01228"/>
    </source>
</evidence>
<dbReference type="GO" id="GO:0070899">
    <property type="term" value="P:mitochondrial tRNA wobble uridine modification"/>
    <property type="evidence" value="ECO:0007669"/>
    <property type="project" value="UniProtKB-ARBA"/>
</dbReference>
<reference evidence="7" key="1">
    <citation type="submission" date="2021-09" db="EMBL/GenBank/DDBJ databases">
        <authorList>
            <consortium name="Pathogen Informatics"/>
        </authorList>
    </citation>
    <scope>NUCLEOTIDE SEQUENCE</scope>
    <source>
        <strain evidence="7">PvW1</strain>
    </source>
</reference>
<dbReference type="InterPro" id="IPR002218">
    <property type="entry name" value="MnmG-rel"/>
</dbReference>
<keyword evidence="3" id="KW-0285">Flavoprotein</keyword>
<dbReference type="Gene3D" id="1.10.150.570">
    <property type="entry name" value="GidA associated domain, C-terminal subdomain"/>
    <property type="match status" value="1"/>
</dbReference>
<evidence type="ECO:0000256" key="5">
    <source>
        <dbReference type="SAM" id="MobiDB-lite"/>
    </source>
</evidence>
<dbReference type="InterPro" id="IPR026904">
    <property type="entry name" value="MnmG_C"/>
</dbReference>
<feature type="compositionally biased region" description="Basic and acidic residues" evidence="5">
    <location>
        <begin position="277"/>
        <end position="292"/>
    </location>
</feature>
<dbReference type="AlphaFoldDB" id="A0A8S4H5E5"/>
<feature type="domain" description="tRNA uridine 5-carboxymethylaminomethyl modification enzyme C-terminal subdomain" evidence="6">
    <location>
        <begin position="794"/>
        <end position="867"/>
    </location>
</feature>
<evidence type="ECO:0000256" key="3">
    <source>
        <dbReference type="ARBA" id="ARBA00022630"/>
    </source>
</evidence>
<protein>
    <submittedName>
        <fullName evidence="7">(malaria parasite P. vivax) hypothetical protein</fullName>
    </submittedName>
</protein>
<feature type="compositionally biased region" description="Basic and acidic residues" evidence="5">
    <location>
        <begin position="326"/>
        <end position="341"/>
    </location>
</feature>
<dbReference type="GO" id="GO:0005739">
    <property type="term" value="C:mitochondrion"/>
    <property type="evidence" value="ECO:0007669"/>
    <property type="project" value="GOC"/>
</dbReference>
<name>A0A8S4H5E5_PLAVI</name>
<dbReference type="VEuPathDB" id="PlasmoDB:PVPAM_140069800"/>
<feature type="region of interest" description="Disordered" evidence="5">
    <location>
        <begin position="277"/>
        <end position="341"/>
    </location>
</feature>
<dbReference type="Proteomes" id="UP000779233">
    <property type="component" value="Unassembled WGS sequence"/>
</dbReference>
<accession>A0A8S4H5E5</accession>
<comment type="caution">
    <text evidence="7">The sequence shown here is derived from an EMBL/GenBank/DDBJ whole genome shotgun (WGS) entry which is preliminary data.</text>
</comment>
<dbReference type="Gene3D" id="2.40.30.260">
    <property type="match status" value="1"/>
</dbReference>
<dbReference type="InterPro" id="IPR047001">
    <property type="entry name" value="MnmG_C_subdom"/>
</dbReference>
<dbReference type="PANTHER" id="PTHR11806:SF0">
    <property type="entry name" value="PROTEIN MTO1 HOMOLOG, MITOCHONDRIAL"/>
    <property type="match status" value="1"/>
</dbReference>
<evidence type="ECO:0000256" key="1">
    <source>
        <dbReference type="ARBA" id="ARBA00001974"/>
    </source>
</evidence>
<dbReference type="FunFam" id="1.10.150.570:FF:000001">
    <property type="entry name" value="tRNA uridine 5-carboxymethylaminomethyl modification enzyme MnmG"/>
    <property type="match status" value="1"/>
</dbReference>
<comment type="cofactor">
    <cofactor evidence="1">
        <name>FAD</name>
        <dbReference type="ChEBI" id="CHEBI:57692"/>
    </cofactor>
</comment>
<comment type="similarity">
    <text evidence="2">Belongs to the MnmG family.</text>
</comment>
<dbReference type="InterPro" id="IPR040131">
    <property type="entry name" value="MnmG_N"/>
</dbReference>
<sequence length="878" mass="98581">MSVPQPSEISTLLEMVTKLLHLVATQTVCYVVVMLVAVQLPPPCRTHRLGERRLFLGWPHARKPSPPRSSPRVYLLSEKCNCKELDKNYDVIVIGGGHSGCEASHISAKLRAKTLLITQCRESIGEMSCNPSIGGIGKGILVKEIDALGGLMGKVIDKSGIHFKILNVRKGLAVRGHRAQADRDLYNYHMKEHMNGMKNLHILESTVQSLLIENCRGGSPPSGRRVYGVKNKCACEFYANSVVLTTGTFLGGVCHIGKEKYQGGRIKRVSGGVQREWGVRGGEKSPIRENPLRGEVPTGANPPHGSATGEGTPPPGDGVAYTSCRGHPEKRSGATFDHPEKHRGATFDQLVESSTQSLSNQLRENQFEIKRMKTGTPPRLHIRSIDFTSLEREDSEAENPFYFSFLNSNKVNRNKTLPCYKTYTNERTHELVRTHLNELPDFDCYDKLGNGPRYCPSIAKKVTKFAEKNKHIIWLEPEGFHDVLIYPNGLSSAFPISIQKRIVRSIRGLENAEIVFPAYDVEYYYVNPKCLNYTLETKNIGGLFLAGQICGTTGYEEAACQGIIAGINAAIGARSTPGETKEQFILKRSESYIGVLIHDLINKGITEPYRMFTSRAEYRLYLRPDNCDMRLTPLASKLGIVSDERMYILRQKYSSVNRLICLFKKLQLSYPSQGENPPPSDSPGVDPEHQFVKNSVEAFKPEGKNNVHLEFTSRKGNINSLYTIFRSGVEYPLHTLLRKLQEVPGCTELYSSLSPEQNNIAIYTDNMQLCGLPLHQCGDFLLNSATLETACAEVKYSPYLTKQIREVGKIRGSFDLPIPPDLTYDRLNFPYLSNEEIEKLNKFRPRTLHEANRIEGVTMSAIYYLYYYIKGEKKRVKR</sequence>
<dbReference type="GO" id="GO:0030488">
    <property type="term" value="P:tRNA methylation"/>
    <property type="evidence" value="ECO:0007669"/>
    <property type="project" value="TreeGrafter"/>
</dbReference>
<evidence type="ECO:0000256" key="2">
    <source>
        <dbReference type="ARBA" id="ARBA00007653"/>
    </source>
</evidence>
<dbReference type="PANTHER" id="PTHR11806">
    <property type="entry name" value="GLUCOSE INHIBITED DIVISION PROTEIN A"/>
    <property type="match status" value="1"/>
</dbReference>
<evidence type="ECO:0000256" key="4">
    <source>
        <dbReference type="ARBA" id="ARBA00022827"/>
    </source>
</evidence>
<dbReference type="Gene3D" id="3.50.50.60">
    <property type="entry name" value="FAD/NAD(P)-binding domain"/>
    <property type="match status" value="2"/>
</dbReference>